<dbReference type="EMBL" id="FN596249">
    <property type="protein sequence ID" value="CBI34270.3"/>
    <property type="molecule type" value="Genomic_DNA"/>
</dbReference>
<accession>D7TUU5</accession>
<protein>
    <submittedName>
        <fullName evidence="1">Uncharacterized protein</fullName>
    </submittedName>
</protein>
<dbReference type="HOGENOM" id="CLU_2872190_0_0_1"/>
<dbReference type="PaxDb" id="29760-VIT_14s0030g00970.t01"/>
<keyword evidence="2" id="KW-1185">Reference proteome</keyword>
<organism evidence="1 2">
    <name type="scientific">Vitis vinifera</name>
    <name type="common">Grape</name>
    <dbReference type="NCBI Taxonomy" id="29760"/>
    <lineage>
        <taxon>Eukaryota</taxon>
        <taxon>Viridiplantae</taxon>
        <taxon>Streptophyta</taxon>
        <taxon>Embryophyta</taxon>
        <taxon>Tracheophyta</taxon>
        <taxon>Spermatophyta</taxon>
        <taxon>Magnoliopsida</taxon>
        <taxon>eudicotyledons</taxon>
        <taxon>Gunneridae</taxon>
        <taxon>Pentapetalae</taxon>
        <taxon>rosids</taxon>
        <taxon>Vitales</taxon>
        <taxon>Vitaceae</taxon>
        <taxon>Viteae</taxon>
        <taxon>Vitis</taxon>
    </lineage>
</organism>
<evidence type="ECO:0000313" key="2">
    <source>
        <dbReference type="Proteomes" id="UP000009183"/>
    </source>
</evidence>
<sequence>MMQLSELMVDEHKTFSFLHQLGSEDSERRRQCGGLNWCHYTSRYHQNQPNYESQFSLSSYPLFF</sequence>
<reference evidence="2" key="1">
    <citation type="journal article" date="2007" name="Nature">
        <title>The grapevine genome sequence suggests ancestral hexaploidization in major angiosperm phyla.</title>
        <authorList>
            <consortium name="The French-Italian Public Consortium for Grapevine Genome Characterization."/>
            <person name="Jaillon O."/>
            <person name="Aury J.-M."/>
            <person name="Noel B."/>
            <person name="Policriti A."/>
            <person name="Clepet C."/>
            <person name="Casagrande A."/>
            <person name="Choisne N."/>
            <person name="Aubourg S."/>
            <person name="Vitulo N."/>
            <person name="Jubin C."/>
            <person name="Vezzi A."/>
            <person name="Legeai F."/>
            <person name="Hugueney P."/>
            <person name="Dasilva C."/>
            <person name="Horner D."/>
            <person name="Mica E."/>
            <person name="Jublot D."/>
            <person name="Poulain J."/>
            <person name="Bruyere C."/>
            <person name="Billault A."/>
            <person name="Segurens B."/>
            <person name="Gouyvenoux M."/>
            <person name="Ugarte E."/>
            <person name="Cattonaro F."/>
            <person name="Anthouard V."/>
            <person name="Vico V."/>
            <person name="Del Fabbro C."/>
            <person name="Alaux M."/>
            <person name="Di Gaspero G."/>
            <person name="Dumas V."/>
            <person name="Felice N."/>
            <person name="Paillard S."/>
            <person name="Juman I."/>
            <person name="Moroldo M."/>
            <person name="Scalabrin S."/>
            <person name="Canaguier A."/>
            <person name="Le Clainche I."/>
            <person name="Malacrida G."/>
            <person name="Durand E."/>
            <person name="Pesole G."/>
            <person name="Laucou V."/>
            <person name="Chatelet P."/>
            <person name="Merdinoglu D."/>
            <person name="Delledonne M."/>
            <person name="Pezzotti M."/>
            <person name="Lecharny A."/>
            <person name="Scarpelli C."/>
            <person name="Artiguenave F."/>
            <person name="Pe M.E."/>
            <person name="Valle G."/>
            <person name="Morgante M."/>
            <person name="Caboche M."/>
            <person name="Adam-Blondon A.-F."/>
            <person name="Weissenbach J."/>
            <person name="Quetier F."/>
            <person name="Wincker P."/>
        </authorList>
    </citation>
    <scope>NUCLEOTIDE SEQUENCE [LARGE SCALE GENOMIC DNA]</scope>
    <source>
        <strain evidence="2">cv. Pinot noir / PN40024</strain>
    </source>
</reference>
<evidence type="ECO:0000313" key="1">
    <source>
        <dbReference type="EMBL" id="CBI34270.3"/>
    </source>
</evidence>
<dbReference type="AlphaFoldDB" id="D7TUU5"/>
<dbReference type="InParanoid" id="D7TUU5"/>
<proteinExistence type="predicted"/>
<gene>
    <name evidence="1" type="ordered locus">VIT_14s0030g00970</name>
</gene>
<dbReference type="Proteomes" id="UP000009183">
    <property type="component" value="Chromosome 14"/>
</dbReference>
<name>D7TUU5_VITVI</name>